<sequence>MKYEKETTSTFPQPEDARALSNMTSNSDSAHSGDVTLAPHLRSHLGRTLRRYYEPEVGQDLPEELQRLMKKLETVDSPGERGDR</sequence>
<name>A0AAE4ASK2_9HYPH</name>
<accession>A0AAE4ASK2</accession>
<evidence type="ECO:0000313" key="3">
    <source>
        <dbReference type="Proteomes" id="UP001229244"/>
    </source>
</evidence>
<feature type="region of interest" description="Disordered" evidence="1">
    <location>
        <begin position="1"/>
        <end position="39"/>
    </location>
</feature>
<feature type="compositionally biased region" description="Polar residues" evidence="1">
    <location>
        <begin position="21"/>
        <end position="30"/>
    </location>
</feature>
<dbReference type="RefSeq" id="WP_306886185.1">
    <property type="nucleotide sequence ID" value="NZ_JAUSUL010000002.1"/>
</dbReference>
<reference evidence="2" key="1">
    <citation type="submission" date="2023-07" db="EMBL/GenBank/DDBJ databases">
        <title>Genomic Encyclopedia of Type Strains, Phase IV (KMG-IV): sequencing the most valuable type-strain genomes for metagenomic binning, comparative biology and taxonomic classification.</title>
        <authorList>
            <person name="Goeker M."/>
        </authorList>
    </citation>
    <scope>NUCLEOTIDE SEQUENCE</scope>
    <source>
        <strain evidence="2">DSM 21202</strain>
    </source>
</reference>
<proteinExistence type="predicted"/>
<evidence type="ECO:0000256" key="1">
    <source>
        <dbReference type="SAM" id="MobiDB-lite"/>
    </source>
</evidence>
<evidence type="ECO:0008006" key="4">
    <source>
        <dbReference type="Google" id="ProtNLM"/>
    </source>
</evidence>
<dbReference type="Proteomes" id="UP001229244">
    <property type="component" value="Unassembled WGS sequence"/>
</dbReference>
<keyword evidence="3" id="KW-1185">Reference proteome</keyword>
<organism evidence="2 3">
    <name type="scientific">Amorphus orientalis</name>
    <dbReference type="NCBI Taxonomy" id="649198"/>
    <lineage>
        <taxon>Bacteria</taxon>
        <taxon>Pseudomonadati</taxon>
        <taxon>Pseudomonadota</taxon>
        <taxon>Alphaproteobacteria</taxon>
        <taxon>Hyphomicrobiales</taxon>
        <taxon>Amorphaceae</taxon>
        <taxon>Amorphus</taxon>
    </lineage>
</organism>
<evidence type="ECO:0000313" key="2">
    <source>
        <dbReference type="EMBL" id="MDQ0316361.1"/>
    </source>
</evidence>
<gene>
    <name evidence="2" type="ORF">J2S73_002818</name>
</gene>
<protein>
    <recommendedName>
        <fullName evidence="4">Anti-sigma factor NepR domain-containing protein</fullName>
    </recommendedName>
</protein>
<dbReference type="EMBL" id="JAUSUL010000002">
    <property type="protein sequence ID" value="MDQ0316361.1"/>
    <property type="molecule type" value="Genomic_DNA"/>
</dbReference>
<comment type="caution">
    <text evidence="2">The sequence shown here is derived from an EMBL/GenBank/DDBJ whole genome shotgun (WGS) entry which is preliminary data.</text>
</comment>
<dbReference type="AlphaFoldDB" id="A0AAE4ASK2"/>